<dbReference type="InterPro" id="IPR002347">
    <property type="entry name" value="SDR_fam"/>
</dbReference>
<evidence type="ECO:0008006" key="3">
    <source>
        <dbReference type="Google" id="ProtNLM"/>
    </source>
</evidence>
<dbReference type="EMBL" id="CP001329">
    <property type="protein sequence ID" value="ACO65641.1"/>
    <property type="molecule type" value="Genomic_DNA"/>
</dbReference>
<dbReference type="GeneID" id="8246574"/>
<dbReference type="Pfam" id="PF00106">
    <property type="entry name" value="adh_short"/>
    <property type="match status" value="1"/>
</dbReference>
<dbReference type="InterPro" id="IPR036291">
    <property type="entry name" value="NAD(P)-bd_dom_sf"/>
</dbReference>
<dbReference type="STRING" id="296587.C1ECU5"/>
<dbReference type="PRINTS" id="PR00081">
    <property type="entry name" value="GDHRDH"/>
</dbReference>
<dbReference type="NCBIfam" id="NF006133">
    <property type="entry name" value="PRK08278.1"/>
    <property type="match status" value="1"/>
</dbReference>
<dbReference type="eggNOG" id="KOG0725">
    <property type="taxonomic scope" value="Eukaryota"/>
</dbReference>
<accession>C1ECU5</accession>
<reference evidence="1 2" key="1">
    <citation type="journal article" date="2009" name="Science">
        <title>Green evolution and dynamic adaptations revealed by genomes of the marine picoeukaryotes Micromonas.</title>
        <authorList>
            <person name="Worden A.Z."/>
            <person name="Lee J.H."/>
            <person name="Mock T."/>
            <person name="Rouze P."/>
            <person name="Simmons M.P."/>
            <person name="Aerts A.L."/>
            <person name="Allen A.E."/>
            <person name="Cuvelier M.L."/>
            <person name="Derelle E."/>
            <person name="Everett M.V."/>
            <person name="Foulon E."/>
            <person name="Grimwood J."/>
            <person name="Gundlach H."/>
            <person name="Henrissat B."/>
            <person name="Napoli C."/>
            <person name="McDonald S.M."/>
            <person name="Parker M.S."/>
            <person name="Rombauts S."/>
            <person name="Salamov A."/>
            <person name="Von Dassow P."/>
            <person name="Badger J.H."/>
            <person name="Coutinho P.M."/>
            <person name="Demir E."/>
            <person name="Dubchak I."/>
            <person name="Gentemann C."/>
            <person name="Eikrem W."/>
            <person name="Gready J.E."/>
            <person name="John U."/>
            <person name="Lanier W."/>
            <person name="Lindquist E.A."/>
            <person name="Lucas S."/>
            <person name="Mayer K.F."/>
            <person name="Moreau H."/>
            <person name="Not F."/>
            <person name="Otillar R."/>
            <person name="Panaud O."/>
            <person name="Pangilinan J."/>
            <person name="Paulsen I."/>
            <person name="Piegu B."/>
            <person name="Poliakov A."/>
            <person name="Robbens S."/>
            <person name="Schmutz J."/>
            <person name="Toulza E."/>
            <person name="Wyss T."/>
            <person name="Zelensky A."/>
            <person name="Zhou K."/>
            <person name="Armbrust E.V."/>
            <person name="Bhattacharya D."/>
            <person name="Goodenough U.W."/>
            <person name="Van de Peer Y."/>
            <person name="Grigoriev I.V."/>
        </authorList>
    </citation>
    <scope>NUCLEOTIDE SEQUENCE [LARGE SCALE GENOMIC DNA]</scope>
    <source>
        <strain evidence="2">RCC299 / NOUM17</strain>
    </source>
</reference>
<protein>
    <recommendedName>
        <fullName evidence="3">Short chain dehydrogenase</fullName>
    </recommendedName>
</protein>
<evidence type="ECO:0000313" key="1">
    <source>
        <dbReference type="EMBL" id="ACO65641.1"/>
    </source>
</evidence>
<dbReference type="OMA" id="WWSSVAN"/>
<name>C1ECU5_MICCC</name>
<dbReference type="KEGG" id="mis:MICPUN_85187"/>
<keyword evidence="2" id="KW-1185">Reference proteome</keyword>
<sequence>MPVPPPPDLRGKVAIVTGGSRGVGRETCLALARCGAHVVVAAKSATPQPTLPGTIYTVAEEVEAIGRATGARALPFRLDLRDEADCIACVDATVARFGRVDILVNNASALWWHTIAETPTKKFDLIHAINARGAFVMTRQCLPHMFRGGYGRVVCMGPPLPTSYRAYAGKTAYYMSKCGMTMVALGAAAEAEGAVGESVDFAGNSLWPATIVESLASENFQLGERRYWRKATILADCVTQLCAPNTGGAVTGRALVDDEYLRSVGATDDDLKRYRCDPKFEPPRLLAGTDVTGVTTGGGDWDVRRGDVRSLSRDKARSKL</sequence>
<gene>
    <name evidence="1" type="ORF">MICPUN_85187</name>
</gene>
<dbReference type="PANTHER" id="PTHR42808">
    <property type="entry name" value="HYDROXYSTEROID DEHYDROGENASE-LIKE PROTEIN 2"/>
    <property type="match status" value="1"/>
</dbReference>
<dbReference type="SUPFAM" id="SSF51735">
    <property type="entry name" value="NAD(P)-binding Rossmann-fold domains"/>
    <property type="match status" value="1"/>
</dbReference>
<dbReference type="RefSeq" id="XP_002504383.1">
    <property type="nucleotide sequence ID" value="XM_002504337.1"/>
</dbReference>
<dbReference type="PANTHER" id="PTHR42808:SF4">
    <property type="entry name" value="SHORT CHAIN DEHYDROGENASE"/>
    <property type="match status" value="1"/>
</dbReference>
<proteinExistence type="predicted"/>
<dbReference type="InterPro" id="IPR051935">
    <property type="entry name" value="HSDL2"/>
</dbReference>
<dbReference type="AlphaFoldDB" id="C1ECU5"/>
<dbReference type="Proteomes" id="UP000002009">
    <property type="component" value="Chromosome 9"/>
</dbReference>
<dbReference type="InParanoid" id="C1ECU5"/>
<organism evidence="1 2">
    <name type="scientific">Micromonas commoda (strain RCC299 / NOUM17 / CCMP2709)</name>
    <name type="common">Picoplanktonic green alga</name>
    <dbReference type="NCBI Taxonomy" id="296587"/>
    <lineage>
        <taxon>Eukaryota</taxon>
        <taxon>Viridiplantae</taxon>
        <taxon>Chlorophyta</taxon>
        <taxon>Mamiellophyceae</taxon>
        <taxon>Mamiellales</taxon>
        <taxon>Mamiellaceae</taxon>
        <taxon>Micromonas</taxon>
    </lineage>
</organism>
<evidence type="ECO:0000313" key="2">
    <source>
        <dbReference type="Proteomes" id="UP000002009"/>
    </source>
</evidence>
<dbReference type="OrthoDB" id="417891at2759"/>
<dbReference type="Gene3D" id="3.40.50.720">
    <property type="entry name" value="NAD(P)-binding Rossmann-like Domain"/>
    <property type="match status" value="1"/>
</dbReference>